<keyword evidence="8" id="KW-1185">Reference proteome</keyword>
<evidence type="ECO:0000313" key="7">
    <source>
        <dbReference type="EMBL" id="MFC3675663.1"/>
    </source>
</evidence>
<dbReference type="SMART" id="SM00086">
    <property type="entry name" value="PAC"/>
    <property type="match status" value="2"/>
</dbReference>
<reference evidence="8" key="1">
    <citation type="journal article" date="2019" name="Int. J. Syst. Evol. Microbiol.">
        <title>The Global Catalogue of Microorganisms (GCM) 10K type strain sequencing project: providing services to taxonomists for standard genome sequencing and annotation.</title>
        <authorList>
            <consortium name="The Broad Institute Genomics Platform"/>
            <consortium name="The Broad Institute Genome Sequencing Center for Infectious Disease"/>
            <person name="Wu L."/>
            <person name="Ma J."/>
        </authorList>
    </citation>
    <scope>NUCLEOTIDE SEQUENCE [LARGE SCALE GENOMIC DNA]</scope>
    <source>
        <strain evidence="8">KCTC 42182</strain>
    </source>
</reference>
<dbReference type="PROSITE" id="PS50111">
    <property type="entry name" value="CHEMOTAXIS_TRANSDUC_2"/>
    <property type="match status" value="1"/>
</dbReference>
<evidence type="ECO:0000259" key="5">
    <source>
        <dbReference type="PROSITE" id="PS50111"/>
    </source>
</evidence>
<dbReference type="InterPro" id="IPR035965">
    <property type="entry name" value="PAS-like_dom_sf"/>
</dbReference>
<dbReference type="Gene3D" id="1.10.287.950">
    <property type="entry name" value="Methyl-accepting chemotaxis protein"/>
    <property type="match status" value="1"/>
</dbReference>
<dbReference type="SMART" id="SM00283">
    <property type="entry name" value="MA"/>
    <property type="match status" value="1"/>
</dbReference>
<dbReference type="NCBIfam" id="TIGR00229">
    <property type="entry name" value="sensory_box"/>
    <property type="match status" value="2"/>
</dbReference>
<protein>
    <submittedName>
        <fullName evidence="7">Methyl-accepting chemotaxis protein</fullName>
    </submittedName>
</protein>
<feature type="domain" description="PAC" evidence="6">
    <location>
        <begin position="207"/>
        <end position="259"/>
    </location>
</feature>
<dbReference type="PROSITE" id="PS50113">
    <property type="entry name" value="PAC"/>
    <property type="match status" value="2"/>
</dbReference>
<dbReference type="InterPro" id="IPR000700">
    <property type="entry name" value="PAS-assoc_C"/>
</dbReference>
<comment type="caution">
    <text evidence="7">The sequence shown here is derived from an EMBL/GenBank/DDBJ whole genome shotgun (WGS) entry which is preliminary data.</text>
</comment>
<evidence type="ECO:0000256" key="1">
    <source>
        <dbReference type="ARBA" id="ARBA00022481"/>
    </source>
</evidence>
<accession>A0ABV7VDR3</accession>
<dbReference type="CDD" id="cd11386">
    <property type="entry name" value="MCP_signal"/>
    <property type="match status" value="1"/>
</dbReference>
<dbReference type="Pfam" id="PF08447">
    <property type="entry name" value="PAS_3"/>
    <property type="match status" value="2"/>
</dbReference>
<dbReference type="InterPro" id="IPR000014">
    <property type="entry name" value="PAS"/>
</dbReference>
<comment type="similarity">
    <text evidence="2">Belongs to the methyl-accepting chemotaxis (MCP) protein family.</text>
</comment>
<feature type="compositionally biased region" description="Low complexity" evidence="4">
    <location>
        <begin position="603"/>
        <end position="622"/>
    </location>
</feature>
<dbReference type="InterPro" id="IPR004089">
    <property type="entry name" value="MCPsignal_dom"/>
</dbReference>
<dbReference type="SMART" id="SM00091">
    <property type="entry name" value="PAS"/>
    <property type="match status" value="2"/>
</dbReference>
<sequence length="630" mass="66129">MFHFTAKSEVNDLQGVVTALNRSQGVITFGLDGTILDANENFLGAMGYSLAEVKGKHHNMFVAPADAQSAEYKAFWDKLRRGEYDTGQYRRIGKGGREVWIQASYNPVLDRRGRPVKVVKFATDITAQKQQTADFQGQLAAIDKAQAVISFGLDGTILDANENFLKPLGYSLAEVKGKHHSMFVAPADAQSAEYRAFWDKLRRGEYDTGQYRRIGKGGREVWIQASYNPIMDAGGRPYKVVKFATDVTAQVRAAQLMKQAVDGVVAAATANDLTRRIALDGMSGDTRALCEGLNALLDNMTSVIGQIKSASDTIALASAEISSGSQDLASRTESQAAAIEETAASMHEITTTVKQNADNAQAANQLAVAARDTAEKGGSVVGDAVAAVSRIEDSAKKISDIVGLIDEIAFQTNLLALNASVEAARAGEAGKGFAVVAQEVRALAQRSANASKDIKALINESNAQVKTGAELVGRTGSALTEIVTAIKKVSDIVAEIAAASREQATGLDQVNSAVGNMDEMTQRNGALVEQTSAAAQAMADQGRQLAELVGHFRLSGAAAAQPAVVRAPVSKPAAAKAAPVKAALAKSAAAKPVLVASTPRPAPAKAAPAPAPVARPAKVAGGADDDWQEF</sequence>
<dbReference type="PANTHER" id="PTHR43531:SF14">
    <property type="entry name" value="METHYL-ACCEPTING CHEMOTAXIS PROTEIN I-RELATED"/>
    <property type="match status" value="1"/>
</dbReference>
<dbReference type="RefSeq" id="WP_379724654.1">
    <property type="nucleotide sequence ID" value="NZ_JBHRYJ010000001.1"/>
</dbReference>
<dbReference type="SUPFAM" id="SSF58104">
    <property type="entry name" value="Methyl-accepting chemotaxis protein (MCP) signaling domain"/>
    <property type="match status" value="1"/>
</dbReference>
<dbReference type="PANTHER" id="PTHR43531">
    <property type="entry name" value="PROTEIN ICFG"/>
    <property type="match status" value="1"/>
</dbReference>
<keyword evidence="1" id="KW-0488">Methylation</keyword>
<evidence type="ECO:0000256" key="3">
    <source>
        <dbReference type="PROSITE-ProRule" id="PRU00284"/>
    </source>
</evidence>
<dbReference type="Pfam" id="PF00015">
    <property type="entry name" value="MCPsignal"/>
    <property type="match status" value="1"/>
</dbReference>
<dbReference type="InterPro" id="IPR013655">
    <property type="entry name" value="PAS_fold_3"/>
</dbReference>
<organism evidence="7 8">
    <name type="scientific">Ferrovibrio xuzhouensis</name>
    <dbReference type="NCBI Taxonomy" id="1576914"/>
    <lineage>
        <taxon>Bacteria</taxon>
        <taxon>Pseudomonadati</taxon>
        <taxon>Pseudomonadota</taxon>
        <taxon>Alphaproteobacteria</taxon>
        <taxon>Rhodospirillales</taxon>
        <taxon>Rhodospirillaceae</taxon>
        <taxon>Ferrovibrio</taxon>
    </lineage>
</organism>
<name>A0ABV7VDR3_9PROT</name>
<dbReference type="Proteomes" id="UP001595711">
    <property type="component" value="Unassembled WGS sequence"/>
</dbReference>
<evidence type="ECO:0000256" key="4">
    <source>
        <dbReference type="SAM" id="MobiDB-lite"/>
    </source>
</evidence>
<dbReference type="InterPro" id="IPR051310">
    <property type="entry name" value="MCP_chemotaxis"/>
</dbReference>
<evidence type="ECO:0000256" key="2">
    <source>
        <dbReference type="ARBA" id="ARBA00029447"/>
    </source>
</evidence>
<evidence type="ECO:0000259" key="6">
    <source>
        <dbReference type="PROSITE" id="PS50113"/>
    </source>
</evidence>
<dbReference type="CDD" id="cd00130">
    <property type="entry name" value="PAS"/>
    <property type="match status" value="2"/>
</dbReference>
<dbReference type="InterPro" id="IPR001610">
    <property type="entry name" value="PAC"/>
</dbReference>
<keyword evidence="3" id="KW-0807">Transducer</keyword>
<gene>
    <name evidence="7" type="ORF">ACFOOQ_08925</name>
</gene>
<dbReference type="EMBL" id="JBHRYJ010000001">
    <property type="protein sequence ID" value="MFC3675663.1"/>
    <property type="molecule type" value="Genomic_DNA"/>
</dbReference>
<dbReference type="PRINTS" id="PR00260">
    <property type="entry name" value="CHEMTRNSDUCR"/>
</dbReference>
<feature type="domain" description="PAC" evidence="6">
    <location>
        <begin position="85"/>
        <end position="137"/>
    </location>
</feature>
<dbReference type="Gene3D" id="3.30.450.20">
    <property type="entry name" value="PAS domain"/>
    <property type="match status" value="2"/>
</dbReference>
<feature type="domain" description="Methyl-accepting transducer" evidence="5">
    <location>
        <begin position="310"/>
        <end position="539"/>
    </location>
</feature>
<dbReference type="SUPFAM" id="SSF55785">
    <property type="entry name" value="PYP-like sensor domain (PAS domain)"/>
    <property type="match status" value="2"/>
</dbReference>
<evidence type="ECO:0000313" key="8">
    <source>
        <dbReference type="Proteomes" id="UP001595711"/>
    </source>
</evidence>
<proteinExistence type="inferred from homology"/>
<feature type="region of interest" description="Disordered" evidence="4">
    <location>
        <begin position="598"/>
        <end position="630"/>
    </location>
</feature>
<dbReference type="InterPro" id="IPR004090">
    <property type="entry name" value="Chemotax_Me-accpt_rcpt"/>
</dbReference>